<dbReference type="AlphaFoldDB" id="A0A4Q0PQF8"/>
<comment type="caution">
    <text evidence="1">The sequence shown here is derived from an EMBL/GenBank/DDBJ whole genome shotgun (WGS) entry which is preliminary data.</text>
</comment>
<evidence type="ECO:0008006" key="3">
    <source>
        <dbReference type="Google" id="ProtNLM"/>
    </source>
</evidence>
<sequence>MNLESLILGVKNSDFANEMRILRDKKYAHSENSMLFSPLKIKVFSKNEIDEAIISLKSIVEIFNEITLVFDKTYDSEVPSRDNRTENFIRFQAKYKTNYFDNMRRI</sequence>
<dbReference type="STRING" id="1122159.SAMN02745246_00591"/>
<gene>
    <name evidence="1" type="ORF">DSL99_532</name>
</gene>
<evidence type="ECO:0000313" key="2">
    <source>
        <dbReference type="Proteomes" id="UP000290608"/>
    </source>
</evidence>
<reference evidence="1 2" key="1">
    <citation type="submission" date="2018-07" db="EMBL/GenBank/DDBJ databases">
        <title>Leeuwenhoekiella genomics.</title>
        <authorList>
            <person name="Tahon G."/>
            <person name="Willems A."/>
        </authorList>
    </citation>
    <scope>NUCLEOTIDE SEQUENCE [LARGE SCALE GENOMIC DNA]</scope>
    <source>
        <strain evidence="1 2">LMG 1345</strain>
    </source>
</reference>
<dbReference type="RefSeq" id="WP_073096782.1">
    <property type="nucleotide sequence ID" value="NZ_QOVL01000002.1"/>
</dbReference>
<proteinExistence type="predicted"/>
<organism evidence="1 2">
    <name type="scientific">Leeuwenhoekiella marinoflava</name>
    <dbReference type="NCBI Taxonomy" id="988"/>
    <lineage>
        <taxon>Bacteria</taxon>
        <taxon>Pseudomonadati</taxon>
        <taxon>Bacteroidota</taxon>
        <taxon>Flavobacteriia</taxon>
        <taxon>Flavobacteriales</taxon>
        <taxon>Flavobacteriaceae</taxon>
        <taxon>Leeuwenhoekiella</taxon>
    </lineage>
</organism>
<name>A0A4Q0PQF8_9FLAO</name>
<protein>
    <recommendedName>
        <fullName evidence="3">HEPN AbiU2-like domain-containing protein</fullName>
    </recommendedName>
</protein>
<accession>A0A4Q0PQF8</accession>
<dbReference type="Proteomes" id="UP000290608">
    <property type="component" value="Unassembled WGS sequence"/>
</dbReference>
<evidence type="ECO:0000313" key="1">
    <source>
        <dbReference type="EMBL" id="RXG32753.1"/>
    </source>
</evidence>
<dbReference type="EMBL" id="QOVL01000002">
    <property type="protein sequence ID" value="RXG32753.1"/>
    <property type="molecule type" value="Genomic_DNA"/>
</dbReference>